<dbReference type="Proteomes" id="UP001497444">
    <property type="component" value="Chromosome 1"/>
</dbReference>
<proteinExistence type="predicted"/>
<reference evidence="1 2" key="1">
    <citation type="submission" date="2024-02" db="EMBL/GenBank/DDBJ databases">
        <authorList>
            <consortium name="ELIXIR-Norway"/>
            <consortium name="Elixir Norway"/>
        </authorList>
    </citation>
    <scope>NUCLEOTIDE SEQUENCE [LARGE SCALE GENOMIC DNA]</scope>
</reference>
<dbReference type="EMBL" id="OZ020096">
    <property type="protein sequence ID" value="CAK9255245.1"/>
    <property type="molecule type" value="Genomic_DNA"/>
</dbReference>
<evidence type="ECO:0000313" key="2">
    <source>
        <dbReference type="Proteomes" id="UP001497444"/>
    </source>
</evidence>
<name>A0ABP0VLE4_9BRYO</name>
<sequence>MWGMVVTCMSLMADTWGASGGQSFGRKLLYVLCMGPILPVVGICYLLGNQSDSPSAAATAARQSAAKIISGCHVVLGTSKEKLPATHVNDDPLLQISSAIPDALILGGRSKLQPQNSSYMVQVLNSAGKQALLRSNILTDYNNQLRFLQGRSGGIVIAITAIQGAGYILSVAYRAANALPVSPVEGLGFALSIAILVHATLHTVVITSHHPLVLYLSPEEEEKLLMIMCSENSTSTSNQCSSESYADHQSRTLYQKMALAVILMVGFVVAFTILVQLKLLRSSSSSSSSSSSFNSLNATGPILFIIALLGQTTGAFALWSDIPCLQDLAFVEIICAIFSVIAMFVAVVATALNWHSSHFDMPATTTSSLGAHTLLPFVG</sequence>
<protein>
    <submittedName>
        <fullName evidence="1">Uncharacterized protein</fullName>
    </submittedName>
</protein>
<organism evidence="1 2">
    <name type="scientific">Sphagnum jensenii</name>
    <dbReference type="NCBI Taxonomy" id="128206"/>
    <lineage>
        <taxon>Eukaryota</taxon>
        <taxon>Viridiplantae</taxon>
        <taxon>Streptophyta</taxon>
        <taxon>Embryophyta</taxon>
        <taxon>Bryophyta</taxon>
        <taxon>Sphagnophytina</taxon>
        <taxon>Sphagnopsida</taxon>
        <taxon>Sphagnales</taxon>
        <taxon>Sphagnaceae</taxon>
        <taxon>Sphagnum</taxon>
    </lineage>
</organism>
<gene>
    <name evidence="1" type="ORF">CSSPJE1EN1_LOCUS723</name>
</gene>
<evidence type="ECO:0000313" key="1">
    <source>
        <dbReference type="EMBL" id="CAK9255245.1"/>
    </source>
</evidence>
<keyword evidence="2" id="KW-1185">Reference proteome</keyword>
<accession>A0ABP0VLE4</accession>